<keyword evidence="3" id="KW-1185">Reference proteome</keyword>
<proteinExistence type="predicted"/>
<dbReference type="PANTHER" id="PTHR37981">
    <property type="entry name" value="LIPASE 2"/>
    <property type="match status" value="1"/>
</dbReference>
<sequence length="225" mass="24203">MRTVNSYPQQLSRLTGMSLVDVTSSGAKTTHVLRGGQYFQAAQLDALDGETELVTITIGGNDISYVGDLVFLAGRHGRGVFGWLLRHIWKGPLAPDKRNWAALQADLLAVFQEIRRRSPNARVIVATYPTILPPEGICPSLNLTAAEAAMMRQVGVRLAEITRTAALEADAEIFDLEKVSAGHHACAPEPWVQGGRKSAGTLFHPSLAGATATAKAMAQFLGRMN</sequence>
<name>A0ABQ6A954_9PROT</name>
<dbReference type="Gene3D" id="3.40.50.1110">
    <property type="entry name" value="SGNH hydrolase"/>
    <property type="match status" value="1"/>
</dbReference>
<reference evidence="3" key="1">
    <citation type="journal article" date="2019" name="Int. J. Syst. Evol. Microbiol.">
        <title>The Global Catalogue of Microorganisms (GCM) 10K type strain sequencing project: providing services to taxonomists for standard genome sequencing and annotation.</title>
        <authorList>
            <consortium name="The Broad Institute Genomics Platform"/>
            <consortium name="The Broad Institute Genome Sequencing Center for Infectious Disease"/>
            <person name="Wu L."/>
            <person name="Ma J."/>
        </authorList>
    </citation>
    <scope>NUCLEOTIDE SEQUENCE [LARGE SCALE GENOMIC DNA]</scope>
    <source>
        <strain evidence="3">NBRC 112502</strain>
    </source>
</reference>
<dbReference type="PANTHER" id="PTHR37981:SF1">
    <property type="entry name" value="SGNH HYDROLASE-TYPE ESTERASE DOMAIN-CONTAINING PROTEIN"/>
    <property type="match status" value="1"/>
</dbReference>
<gene>
    <name evidence="2" type="ORF">GCM10010909_17980</name>
</gene>
<dbReference type="Pfam" id="PF13472">
    <property type="entry name" value="Lipase_GDSL_2"/>
    <property type="match status" value="1"/>
</dbReference>
<feature type="domain" description="SGNH hydrolase-type esterase" evidence="1">
    <location>
        <begin position="4"/>
        <end position="210"/>
    </location>
</feature>
<evidence type="ECO:0000313" key="2">
    <source>
        <dbReference type="EMBL" id="GLR67117.1"/>
    </source>
</evidence>
<dbReference type="EMBL" id="BSOS01000057">
    <property type="protein sequence ID" value="GLR67117.1"/>
    <property type="molecule type" value="Genomic_DNA"/>
</dbReference>
<accession>A0ABQ6A954</accession>
<dbReference type="InterPro" id="IPR013830">
    <property type="entry name" value="SGNH_hydro"/>
</dbReference>
<dbReference type="Proteomes" id="UP001156641">
    <property type="component" value="Unassembled WGS sequence"/>
</dbReference>
<dbReference type="CDD" id="cd01823">
    <property type="entry name" value="SEST_like"/>
    <property type="match status" value="1"/>
</dbReference>
<dbReference type="InterPro" id="IPR036514">
    <property type="entry name" value="SGNH_hydro_sf"/>
</dbReference>
<evidence type="ECO:0000313" key="3">
    <source>
        <dbReference type="Proteomes" id="UP001156641"/>
    </source>
</evidence>
<dbReference type="SUPFAM" id="SSF52266">
    <property type="entry name" value="SGNH hydrolase"/>
    <property type="match status" value="1"/>
</dbReference>
<comment type="caution">
    <text evidence="2">The sequence shown here is derived from an EMBL/GenBank/DDBJ whole genome shotgun (WGS) entry which is preliminary data.</text>
</comment>
<organism evidence="2 3">
    <name type="scientific">Acidocella aquatica</name>
    <dbReference type="NCBI Taxonomy" id="1922313"/>
    <lineage>
        <taxon>Bacteria</taxon>
        <taxon>Pseudomonadati</taxon>
        <taxon>Pseudomonadota</taxon>
        <taxon>Alphaproteobacteria</taxon>
        <taxon>Acetobacterales</taxon>
        <taxon>Acidocellaceae</taxon>
        <taxon>Acidocella</taxon>
    </lineage>
</organism>
<evidence type="ECO:0000259" key="1">
    <source>
        <dbReference type="Pfam" id="PF13472"/>
    </source>
</evidence>
<dbReference type="InterPro" id="IPR037460">
    <property type="entry name" value="SEST-like"/>
</dbReference>
<protein>
    <recommendedName>
        <fullName evidence="1">SGNH hydrolase-type esterase domain-containing protein</fullName>
    </recommendedName>
</protein>